<dbReference type="EnsemblMetazoa" id="PPA11994.1">
    <property type="protein sequence ID" value="PPA11994.1"/>
    <property type="gene ID" value="WBGene00101548"/>
</dbReference>
<accession>A0A454XIE4</accession>
<keyword evidence="2" id="KW-1185">Reference proteome</keyword>
<reference evidence="2" key="1">
    <citation type="journal article" date="2008" name="Nat. Genet.">
        <title>The Pristionchus pacificus genome provides a unique perspective on nematode lifestyle and parasitism.</title>
        <authorList>
            <person name="Dieterich C."/>
            <person name="Clifton S.W."/>
            <person name="Schuster L.N."/>
            <person name="Chinwalla A."/>
            <person name="Delehaunty K."/>
            <person name="Dinkelacker I."/>
            <person name="Fulton L."/>
            <person name="Fulton R."/>
            <person name="Godfrey J."/>
            <person name="Minx P."/>
            <person name="Mitreva M."/>
            <person name="Roeseler W."/>
            <person name="Tian H."/>
            <person name="Witte H."/>
            <person name="Yang S.P."/>
            <person name="Wilson R.K."/>
            <person name="Sommer R.J."/>
        </authorList>
    </citation>
    <scope>NUCLEOTIDE SEQUENCE [LARGE SCALE GENOMIC DNA]</scope>
    <source>
        <strain evidence="2">PS312</strain>
    </source>
</reference>
<dbReference type="AlphaFoldDB" id="A0A454XIE4"/>
<evidence type="ECO:0000313" key="2">
    <source>
        <dbReference type="Proteomes" id="UP000005239"/>
    </source>
</evidence>
<name>A0A454XIE4_PRIPA</name>
<sequence length="91" mass="10030">MSPLTALLFLGLFSVVVTSSTEAQGGEKARVCGKKLEDTILDITKNCEKERSQYAPLTASEREQLQKRPLIQLCCAYGCSRRVLVGSLCYN</sequence>
<dbReference type="InterPro" id="IPR036438">
    <property type="entry name" value="Insulin-like_sf"/>
</dbReference>
<dbReference type="Proteomes" id="UP000005239">
    <property type="component" value="Unassembled WGS sequence"/>
</dbReference>
<evidence type="ECO:0000313" key="1">
    <source>
        <dbReference type="EnsemblMetazoa" id="PPA11994.1"/>
    </source>
</evidence>
<gene>
    <name evidence="1" type="primary">WBGene00101548</name>
</gene>
<organism evidence="1 2">
    <name type="scientific">Pristionchus pacificus</name>
    <name type="common">Parasitic nematode worm</name>
    <dbReference type="NCBI Taxonomy" id="54126"/>
    <lineage>
        <taxon>Eukaryota</taxon>
        <taxon>Metazoa</taxon>
        <taxon>Ecdysozoa</taxon>
        <taxon>Nematoda</taxon>
        <taxon>Chromadorea</taxon>
        <taxon>Rhabditida</taxon>
        <taxon>Rhabditina</taxon>
        <taxon>Diplogasteromorpha</taxon>
        <taxon>Diplogasteroidea</taxon>
        <taxon>Neodiplogasteridae</taxon>
        <taxon>Pristionchus</taxon>
    </lineage>
</organism>
<reference evidence="1" key="2">
    <citation type="submission" date="2022-06" db="UniProtKB">
        <authorList>
            <consortium name="EnsemblMetazoa"/>
        </authorList>
    </citation>
    <scope>IDENTIFICATION</scope>
    <source>
        <strain evidence="1">PS312</strain>
    </source>
</reference>
<protein>
    <submittedName>
        <fullName evidence="1">Uncharacterized protein</fullName>
    </submittedName>
</protein>
<dbReference type="SUPFAM" id="SSF56994">
    <property type="entry name" value="Insulin-like"/>
    <property type="match status" value="1"/>
</dbReference>
<accession>A0A8R1UA62</accession>
<proteinExistence type="predicted"/>